<evidence type="ECO:0008006" key="3">
    <source>
        <dbReference type="Google" id="ProtNLM"/>
    </source>
</evidence>
<evidence type="ECO:0000313" key="1">
    <source>
        <dbReference type="EMBL" id="NMP59666.1"/>
    </source>
</evidence>
<gene>
    <name evidence="1" type="ORF">HI921_14570</name>
</gene>
<reference evidence="1 2" key="1">
    <citation type="submission" date="2020-04" db="EMBL/GenBank/DDBJ databases">
        <authorList>
            <person name="Abaymova A."/>
            <person name="Teymurazov M."/>
            <person name="Tazyna O."/>
            <person name="Chatushin Y."/>
            <person name="Svetoch E."/>
            <person name="Pereligyn V."/>
            <person name="Pohylenko V."/>
            <person name="Platonov M."/>
            <person name="Kartsev N."/>
            <person name="Skryabin Y."/>
            <person name="Sizova A."/>
            <person name="Solomentsev V."/>
            <person name="Kislichkina A."/>
            <person name="Bogun A."/>
        </authorList>
    </citation>
    <scope>NUCLEOTIDE SEQUENCE [LARGE SCALE GENOMIC DNA]</scope>
    <source>
        <strain evidence="2">SCPM-O-B-8398 (E28)</strain>
    </source>
</reference>
<evidence type="ECO:0000313" key="2">
    <source>
        <dbReference type="Proteomes" id="UP000557857"/>
    </source>
</evidence>
<organism evidence="1 2">
    <name type="scientific">Enterococcus mundtii</name>
    <dbReference type="NCBI Taxonomy" id="53346"/>
    <lineage>
        <taxon>Bacteria</taxon>
        <taxon>Bacillati</taxon>
        <taxon>Bacillota</taxon>
        <taxon>Bacilli</taxon>
        <taxon>Lactobacillales</taxon>
        <taxon>Enterococcaceae</taxon>
        <taxon>Enterococcus</taxon>
    </lineage>
</organism>
<proteinExistence type="predicted"/>
<accession>A0A848MVQ8</accession>
<comment type="caution">
    <text evidence="1">The sequence shown here is derived from an EMBL/GenBank/DDBJ whole genome shotgun (WGS) entry which is preliminary data.</text>
</comment>
<sequence length="104" mass="12187">MLDMRIEDYRIATTSDCKNIVLSRVVRDESGKIQYTENAKGEQEESTSFIGYYQTLTMCLRAIQRDYVLREGHVIKSIIEYKKALERITRHFESECEIEGAKNE</sequence>
<dbReference type="RefSeq" id="WP_169059174.1">
    <property type="nucleotide sequence ID" value="NZ_JABCAG010000068.1"/>
</dbReference>
<dbReference type="AlphaFoldDB" id="A0A848MVQ8"/>
<dbReference type="EMBL" id="JABCAG010000068">
    <property type="protein sequence ID" value="NMP59666.1"/>
    <property type="molecule type" value="Genomic_DNA"/>
</dbReference>
<dbReference type="Proteomes" id="UP000557857">
    <property type="component" value="Unassembled WGS sequence"/>
</dbReference>
<name>A0A848MVQ8_ENTMU</name>
<protein>
    <recommendedName>
        <fullName evidence="3">DUF5405 domain-containing protein</fullName>
    </recommendedName>
</protein>